<proteinExistence type="predicted"/>
<evidence type="ECO:0000256" key="1">
    <source>
        <dbReference type="SAM" id="SignalP"/>
    </source>
</evidence>
<reference evidence="2 3" key="1">
    <citation type="journal article" date="2010" name="J. Bacteriol.">
        <title>Complete genome sequence of "Candidatus Puniceispirillum marinum" IMCC1322, a representative of the SAR116 clade in the Alphaproteobacteria.</title>
        <authorList>
            <person name="Oh H.M."/>
            <person name="Kwon K.K."/>
            <person name="Kang I."/>
            <person name="Kang S.G."/>
            <person name="Lee J.H."/>
            <person name="Kim S.J."/>
            <person name="Cho J.C."/>
        </authorList>
    </citation>
    <scope>NUCLEOTIDE SEQUENCE [LARGE SCALE GENOMIC DNA]</scope>
    <source>
        <strain evidence="2 3">IMCC1322</strain>
    </source>
</reference>
<gene>
    <name evidence="2" type="ordered locus">SAR116_0187</name>
</gene>
<name>D5BPE8_PUNMI</name>
<dbReference type="Proteomes" id="UP000007460">
    <property type="component" value="Chromosome"/>
</dbReference>
<evidence type="ECO:0000313" key="2">
    <source>
        <dbReference type="EMBL" id="ADE38430.1"/>
    </source>
</evidence>
<feature type="chain" id="PRO_5003069157" evidence="1">
    <location>
        <begin position="19"/>
        <end position="58"/>
    </location>
</feature>
<dbReference type="EMBL" id="CP001751">
    <property type="protein sequence ID" value="ADE38430.1"/>
    <property type="molecule type" value="Genomic_DNA"/>
</dbReference>
<dbReference type="AlphaFoldDB" id="D5BPE8"/>
<feature type="signal peptide" evidence="1">
    <location>
        <begin position="1"/>
        <end position="18"/>
    </location>
</feature>
<evidence type="ECO:0000313" key="3">
    <source>
        <dbReference type="Proteomes" id="UP000007460"/>
    </source>
</evidence>
<accession>D5BPE8</accession>
<sequence length="58" mass="6482">MKWTLMAAVICITNNASAFGAQLYCEVTKKLSQDYTYDAAHFKKYKPGVFIRDAGTTV</sequence>
<dbReference type="STRING" id="488538.SAR116_0187"/>
<organism evidence="2 3">
    <name type="scientific">Puniceispirillum marinum (strain IMCC1322)</name>
    <dbReference type="NCBI Taxonomy" id="488538"/>
    <lineage>
        <taxon>Bacteria</taxon>
        <taxon>Pseudomonadati</taxon>
        <taxon>Pseudomonadota</taxon>
        <taxon>Alphaproteobacteria</taxon>
        <taxon>Candidatus Puniceispirillales</taxon>
        <taxon>Candidatus Puniceispirillaceae</taxon>
        <taxon>Candidatus Puniceispirillum</taxon>
    </lineage>
</organism>
<keyword evidence="3" id="KW-1185">Reference proteome</keyword>
<protein>
    <submittedName>
        <fullName evidence="2">Uncharacterized protein</fullName>
    </submittedName>
</protein>
<keyword evidence="1" id="KW-0732">Signal</keyword>
<dbReference type="KEGG" id="apb:SAR116_0187"/>
<dbReference type="HOGENOM" id="CLU_2976070_0_0_5"/>